<evidence type="ECO:0000313" key="4">
    <source>
        <dbReference type="EMBL" id="HAR56746.1"/>
    </source>
</evidence>
<evidence type="ECO:0000256" key="2">
    <source>
        <dbReference type="SAM" id="SignalP"/>
    </source>
</evidence>
<evidence type="ECO:0000259" key="3">
    <source>
        <dbReference type="Pfam" id="PF13462"/>
    </source>
</evidence>
<dbReference type="SUPFAM" id="SSF52833">
    <property type="entry name" value="Thioredoxin-like"/>
    <property type="match status" value="1"/>
</dbReference>
<dbReference type="Pfam" id="PF13462">
    <property type="entry name" value="Thioredoxin_4"/>
    <property type="match status" value="1"/>
</dbReference>
<feature type="chain" id="PRO_5016592239" evidence="2">
    <location>
        <begin position="21"/>
        <end position="241"/>
    </location>
</feature>
<sequence>MFKRMTLFIGAALMSNAISAQSLTDKQETDLAQIETMLRDNPQLIGNMRQGLENFLEEQKAQKATYQEYKDWLFDTSIHPTLGNIDAAHSIVIFTDYNCPYCKKLEPSLERLIEEYPSVNVINIIVPLRQRSVDGINTNATEFGLSVWSNASDSYYDVHTLLMSKSGMHNADSLRAIAERTETQAWLEHPQASKETIKKNLQTFQALGFRGTPTIMIGEQWIPGFIQYGQIEQIAKQEFGL</sequence>
<organism evidence="4 5">
    <name type="scientific">Idiomarina baltica</name>
    <dbReference type="NCBI Taxonomy" id="190892"/>
    <lineage>
        <taxon>Bacteria</taxon>
        <taxon>Pseudomonadati</taxon>
        <taxon>Pseudomonadota</taxon>
        <taxon>Gammaproteobacteria</taxon>
        <taxon>Alteromonadales</taxon>
        <taxon>Idiomarinaceae</taxon>
        <taxon>Idiomarina</taxon>
    </lineage>
</organism>
<dbReference type="InterPro" id="IPR051470">
    <property type="entry name" value="Thiol:disulfide_interchange"/>
</dbReference>
<protein>
    <submittedName>
        <fullName evidence="4">Protein-disulfide isomerase</fullName>
    </submittedName>
</protein>
<feature type="domain" description="Thioredoxin-like fold" evidence="3">
    <location>
        <begin position="80"/>
        <end position="232"/>
    </location>
</feature>
<reference evidence="4 5" key="1">
    <citation type="journal article" date="2018" name="Nat. Biotechnol.">
        <title>A standardized bacterial taxonomy based on genome phylogeny substantially revises the tree of life.</title>
        <authorList>
            <person name="Parks D.H."/>
            <person name="Chuvochina M."/>
            <person name="Waite D.W."/>
            <person name="Rinke C."/>
            <person name="Skarshewski A."/>
            <person name="Chaumeil P.A."/>
            <person name="Hugenholtz P."/>
        </authorList>
    </citation>
    <scope>NUCLEOTIDE SEQUENCE [LARGE SCALE GENOMIC DNA]</scope>
    <source>
        <strain evidence="4">UBA9360</strain>
    </source>
</reference>
<evidence type="ECO:0000256" key="1">
    <source>
        <dbReference type="ARBA" id="ARBA00023284"/>
    </source>
</evidence>
<keyword evidence="1" id="KW-0676">Redox-active center</keyword>
<keyword evidence="2" id="KW-0732">Signal</keyword>
<dbReference type="InterPro" id="IPR012336">
    <property type="entry name" value="Thioredoxin-like_fold"/>
</dbReference>
<dbReference type="Gene3D" id="3.40.30.10">
    <property type="entry name" value="Glutaredoxin"/>
    <property type="match status" value="1"/>
</dbReference>
<dbReference type="PROSITE" id="PS00194">
    <property type="entry name" value="THIOREDOXIN_1"/>
    <property type="match status" value="1"/>
</dbReference>
<dbReference type="PANTHER" id="PTHR35272:SF3">
    <property type="entry name" value="THIOL:DISULFIDE INTERCHANGE PROTEIN DSBC"/>
    <property type="match status" value="1"/>
</dbReference>
<proteinExistence type="predicted"/>
<dbReference type="RefSeq" id="WP_287831482.1">
    <property type="nucleotide sequence ID" value="NZ_DAIRLQ010000011.1"/>
</dbReference>
<dbReference type="PANTHER" id="PTHR35272">
    <property type="entry name" value="THIOL:DISULFIDE INTERCHANGE PROTEIN DSBC-RELATED"/>
    <property type="match status" value="1"/>
</dbReference>
<evidence type="ECO:0000313" key="5">
    <source>
        <dbReference type="Proteomes" id="UP000262878"/>
    </source>
</evidence>
<dbReference type="InterPro" id="IPR017937">
    <property type="entry name" value="Thioredoxin_CS"/>
</dbReference>
<comment type="caution">
    <text evidence="4">The sequence shown here is derived from an EMBL/GenBank/DDBJ whole genome shotgun (WGS) entry which is preliminary data.</text>
</comment>
<name>A0A348WQD4_9GAMM</name>
<keyword evidence="4" id="KW-0413">Isomerase</keyword>
<accession>A0A348WQD4</accession>
<dbReference type="InterPro" id="IPR036249">
    <property type="entry name" value="Thioredoxin-like_sf"/>
</dbReference>
<dbReference type="STRING" id="314276.OS145_06397"/>
<feature type="signal peptide" evidence="2">
    <location>
        <begin position="1"/>
        <end position="20"/>
    </location>
</feature>
<dbReference type="AlphaFoldDB" id="A0A348WQD4"/>
<dbReference type="Proteomes" id="UP000262878">
    <property type="component" value="Unassembled WGS sequence"/>
</dbReference>
<gene>
    <name evidence="4" type="ORF">DCR58_08175</name>
</gene>
<dbReference type="EMBL" id="DMUP01000193">
    <property type="protein sequence ID" value="HAR56746.1"/>
    <property type="molecule type" value="Genomic_DNA"/>
</dbReference>
<dbReference type="GO" id="GO:0016853">
    <property type="term" value="F:isomerase activity"/>
    <property type="evidence" value="ECO:0007669"/>
    <property type="project" value="UniProtKB-KW"/>
</dbReference>